<keyword evidence="3" id="KW-1185">Reference proteome</keyword>
<accession>I3IJ96</accession>
<sequence>MAKANDGTPGIDGKSFAGIEAEGVEGFLEGIGQDSLTGRTDRCPTEGSKYRKGWKDPNACDTNGQRPGSAGGVKAFIGTDI</sequence>
<reference evidence="2 3" key="1">
    <citation type="journal article" date="2012" name="FEBS Lett.">
        <title>Anammox organism KSU-1 expresses a NirK-type copper-containing nitrite reductase instead of a NirS-type with cytochrome cd1.</title>
        <authorList>
            <person name="Hira D."/>
            <person name="Toh H."/>
            <person name="Migita C.T."/>
            <person name="Okubo H."/>
            <person name="Nishiyama T."/>
            <person name="Hattori M."/>
            <person name="Furukawa K."/>
            <person name="Fujii T."/>
        </authorList>
    </citation>
    <scope>NUCLEOTIDE SEQUENCE [LARGE SCALE GENOMIC DNA]</scope>
</reference>
<dbReference type="EMBL" id="BAFH01000003">
    <property type="protein sequence ID" value="GAB61791.1"/>
    <property type="molecule type" value="Genomic_DNA"/>
</dbReference>
<comment type="caution">
    <text evidence="2">The sequence shown here is derived from an EMBL/GenBank/DDBJ whole genome shotgun (WGS) entry which is preliminary data.</text>
</comment>
<dbReference type="STRING" id="247490.KSU1_C0195"/>
<evidence type="ECO:0008006" key="4">
    <source>
        <dbReference type="Google" id="ProtNLM"/>
    </source>
</evidence>
<feature type="region of interest" description="Disordered" evidence="1">
    <location>
        <begin position="30"/>
        <end position="81"/>
    </location>
</feature>
<protein>
    <recommendedName>
        <fullName evidence="4">Transposase</fullName>
    </recommendedName>
</protein>
<dbReference type="AlphaFoldDB" id="I3IJ96"/>
<evidence type="ECO:0000256" key="1">
    <source>
        <dbReference type="SAM" id="MobiDB-lite"/>
    </source>
</evidence>
<dbReference type="Proteomes" id="UP000002985">
    <property type="component" value="Unassembled WGS sequence"/>
</dbReference>
<proteinExistence type="predicted"/>
<name>I3IJ96_9BACT</name>
<evidence type="ECO:0000313" key="3">
    <source>
        <dbReference type="Proteomes" id="UP000002985"/>
    </source>
</evidence>
<gene>
    <name evidence="2" type="ORF">KSU1_C0195</name>
</gene>
<evidence type="ECO:0000313" key="2">
    <source>
        <dbReference type="EMBL" id="GAB61791.1"/>
    </source>
</evidence>
<organism evidence="2 3">
    <name type="scientific">Candidatus Jettenia caeni</name>
    <dbReference type="NCBI Taxonomy" id="247490"/>
    <lineage>
        <taxon>Bacteria</taxon>
        <taxon>Pseudomonadati</taxon>
        <taxon>Planctomycetota</taxon>
        <taxon>Candidatus Brocadiia</taxon>
        <taxon>Candidatus Brocadiales</taxon>
        <taxon>Candidatus Brocadiaceae</taxon>
        <taxon>Candidatus Jettenia</taxon>
    </lineage>
</organism>